<name>A0ACB8SMP8_9AGAM</name>
<dbReference type="Proteomes" id="UP000814140">
    <property type="component" value="Unassembled WGS sequence"/>
</dbReference>
<evidence type="ECO:0000313" key="2">
    <source>
        <dbReference type="Proteomes" id="UP000814140"/>
    </source>
</evidence>
<gene>
    <name evidence="1" type="ORF">BV25DRAFT_1920106</name>
</gene>
<evidence type="ECO:0000313" key="1">
    <source>
        <dbReference type="EMBL" id="KAI0057517.1"/>
    </source>
</evidence>
<reference evidence="1" key="1">
    <citation type="submission" date="2021-03" db="EMBL/GenBank/DDBJ databases">
        <authorList>
            <consortium name="DOE Joint Genome Institute"/>
            <person name="Ahrendt S."/>
            <person name="Looney B.P."/>
            <person name="Miyauchi S."/>
            <person name="Morin E."/>
            <person name="Drula E."/>
            <person name="Courty P.E."/>
            <person name="Chicoki N."/>
            <person name="Fauchery L."/>
            <person name="Kohler A."/>
            <person name="Kuo A."/>
            <person name="Labutti K."/>
            <person name="Pangilinan J."/>
            <person name="Lipzen A."/>
            <person name="Riley R."/>
            <person name="Andreopoulos W."/>
            <person name="He G."/>
            <person name="Johnson J."/>
            <person name="Barry K.W."/>
            <person name="Grigoriev I.V."/>
            <person name="Nagy L."/>
            <person name="Hibbett D."/>
            <person name="Henrissat B."/>
            <person name="Matheny P.B."/>
            <person name="Labbe J."/>
            <person name="Martin F."/>
        </authorList>
    </citation>
    <scope>NUCLEOTIDE SEQUENCE</scope>
    <source>
        <strain evidence="1">HHB10654</strain>
    </source>
</reference>
<accession>A0ACB8SMP8</accession>
<reference evidence="1" key="2">
    <citation type="journal article" date="2022" name="New Phytol.">
        <title>Evolutionary transition to the ectomycorrhizal habit in the genomes of a hyperdiverse lineage of mushroom-forming fungi.</title>
        <authorList>
            <person name="Looney B."/>
            <person name="Miyauchi S."/>
            <person name="Morin E."/>
            <person name="Drula E."/>
            <person name="Courty P.E."/>
            <person name="Kohler A."/>
            <person name="Kuo A."/>
            <person name="LaButti K."/>
            <person name="Pangilinan J."/>
            <person name="Lipzen A."/>
            <person name="Riley R."/>
            <person name="Andreopoulos W."/>
            <person name="He G."/>
            <person name="Johnson J."/>
            <person name="Nolan M."/>
            <person name="Tritt A."/>
            <person name="Barry K.W."/>
            <person name="Grigoriev I.V."/>
            <person name="Nagy L.G."/>
            <person name="Hibbett D."/>
            <person name="Henrissat B."/>
            <person name="Matheny P.B."/>
            <person name="Labbe J."/>
            <person name="Martin F.M."/>
        </authorList>
    </citation>
    <scope>NUCLEOTIDE SEQUENCE</scope>
    <source>
        <strain evidence="1">HHB10654</strain>
    </source>
</reference>
<organism evidence="1 2">
    <name type="scientific">Artomyces pyxidatus</name>
    <dbReference type="NCBI Taxonomy" id="48021"/>
    <lineage>
        <taxon>Eukaryota</taxon>
        <taxon>Fungi</taxon>
        <taxon>Dikarya</taxon>
        <taxon>Basidiomycota</taxon>
        <taxon>Agaricomycotina</taxon>
        <taxon>Agaricomycetes</taxon>
        <taxon>Russulales</taxon>
        <taxon>Auriscalpiaceae</taxon>
        <taxon>Artomyces</taxon>
    </lineage>
</organism>
<proteinExistence type="predicted"/>
<keyword evidence="2" id="KW-1185">Reference proteome</keyword>
<comment type="caution">
    <text evidence="1">The sequence shown here is derived from an EMBL/GenBank/DDBJ whole genome shotgun (WGS) entry which is preliminary data.</text>
</comment>
<sequence length="352" mass="37783">MQLGAGGPVIGCRGAHDLFKTILGLMAVVDLLSSVPSSPFNMAPSDPHDCSDRNSDAAESAPPPPPSPNPTEPAVPPPNPGGRWYVVFAGRRPGIYNDWHTAARYVIGVPNSVYKKYRDYEAALADFNASQEASQANVAGANDNTTHSGARDHLDNHAIDDREHDEDIAARMARMNMGGQRAPSIDSISVSFNPAHHAERPGSHVHVDLSTRSNPPPYSLCSRHRAPTHQAGINVGRGHAASPTPAPATNVSDGDAALSAGYGYDMSSGPSRHSPEGGSLYAPLRPLTPVQARAGNGHPYFVVLNARQNGIFNAPWNVVSMLVVSRPRAIWRSFRTLEEASAWYWEQLAEEE</sequence>
<dbReference type="EMBL" id="MU277246">
    <property type="protein sequence ID" value="KAI0057517.1"/>
    <property type="molecule type" value="Genomic_DNA"/>
</dbReference>
<protein>
    <submittedName>
        <fullName evidence="1">Uncharacterized protein</fullName>
    </submittedName>
</protein>